<name>A0A7Y6NIA0_9GAMM</name>
<accession>A0A7Y6NIA0</accession>
<proteinExistence type="predicted"/>
<dbReference type="GeneID" id="57347810"/>
<dbReference type="EMBL" id="JABWPM010000041">
    <property type="protein sequence ID" value="NUY99065.1"/>
    <property type="molecule type" value="Genomic_DNA"/>
</dbReference>
<dbReference type="Proteomes" id="UP000566985">
    <property type="component" value="Unassembled WGS sequence"/>
</dbReference>
<protein>
    <submittedName>
        <fullName evidence="1">Uncharacterized protein</fullName>
    </submittedName>
</protein>
<reference evidence="1 2" key="1">
    <citation type="submission" date="2020-05" db="EMBL/GenBank/DDBJ databases">
        <title>Whole Genome Sequences of Enterobacteriales Associated with the International Space Station.</title>
        <authorList>
            <person name="Bharadwaj A."/>
            <person name="Daudu R."/>
            <person name="Singh N."/>
            <person name="Wood J."/>
            <person name="Debieu M."/>
            <person name="Mason C."/>
            <person name="Wang C."/>
            <person name="Venkateswaran K."/>
        </authorList>
    </citation>
    <scope>NUCLEOTIDE SEQUENCE [LARGE SCALE GENOMIC DNA]</scope>
    <source>
        <strain evidence="1 2">IF5SW-B1</strain>
    </source>
</reference>
<dbReference type="RefSeq" id="WP_069729757.1">
    <property type="nucleotide sequence ID" value="NZ_JABWPE010000041.1"/>
</dbReference>
<sequence length="101" mass="11448">MIIRTLLDEQKSKANKLSDGEAIILLDDILKRQGREEMENLFNNDMRHIKDRIINGSFDLSGCKNINTDLANEIIALTQKGALLNTLNVNNTVSQPKKKRI</sequence>
<evidence type="ECO:0000313" key="2">
    <source>
        <dbReference type="Proteomes" id="UP000566985"/>
    </source>
</evidence>
<comment type="caution">
    <text evidence="1">The sequence shown here is derived from an EMBL/GenBank/DDBJ whole genome shotgun (WGS) entry which is preliminary data.</text>
</comment>
<evidence type="ECO:0000313" key="1">
    <source>
        <dbReference type="EMBL" id="NUY99065.1"/>
    </source>
</evidence>
<gene>
    <name evidence="1" type="ORF">HU668_21745</name>
</gene>
<organism evidence="1 2">
    <name type="scientific">Pantoea brenneri</name>
    <dbReference type="NCBI Taxonomy" id="472694"/>
    <lineage>
        <taxon>Bacteria</taxon>
        <taxon>Pseudomonadati</taxon>
        <taxon>Pseudomonadota</taxon>
        <taxon>Gammaproteobacteria</taxon>
        <taxon>Enterobacterales</taxon>
        <taxon>Erwiniaceae</taxon>
        <taxon>Pantoea</taxon>
    </lineage>
</organism>
<dbReference type="AlphaFoldDB" id="A0A7Y6NIA0"/>